<gene>
    <name evidence="3" type="ORF">CR513_17680</name>
</gene>
<dbReference type="Proteomes" id="UP000257109">
    <property type="component" value="Unassembled WGS sequence"/>
</dbReference>
<feature type="signal peptide" evidence="2">
    <location>
        <begin position="1"/>
        <end position="21"/>
    </location>
</feature>
<feature type="region of interest" description="Disordered" evidence="1">
    <location>
        <begin position="66"/>
        <end position="87"/>
    </location>
</feature>
<name>A0A371H964_MUCPR</name>
<feature type="non-terminal residue" evidence="3">
    <location>
        <position position="1"/>
    </location>
</feature>
<keyword evidence="2" id="KW-0732">Signal</keyword>
<dbReference type="AlphaFoldDB" id="A0A371H964"/>
<sequence length="87" mass="9342">MASHAASLFVTLHVMASFLRAYTTPSKGFPVLEDLTSIKMAPNISIPLCKRENGAPTTMLAAIAQKSTIKPNSSSKENQMKTNPYSG</sequence>
<evidence type="ECO:0000256" key="1">
    <source>
        <dbReference type="SAM" id="MobiDB-lite"/>
    </source>
</evidence>
<evidence type="ECO:0000313" key="3">
    <source>
        <dbReference type="EMBL" id="RDX99276.1"/>
    </source>
</evidence>
<organism evidence="3 4">
    <name type="scientific">Mucuna pruriens</name>
    <name type="common">Velvet bean</name>
    <name type="synonym">Dolichos pruriens</name>
    <dbReference type="NCBI Taxonomy" id="157652"/>
    <lineage>
        <taxon>Eukaryota</taxon>
        <taxon>Viridiplantae</taxon>
        <taxon>Streptophyta</taxon>
        <taxon>Embryophyta</taxon>
        <taxon>Tracheophyta</taxon>
        <taxon>Spermatophyta</taxon>
        <taxon>Magnoliopsida</taxon>
        <taxon>eudicotyledons</taxon>
        <taxon>Gunneridae</taxon>
        <taxon>Pentapetalae</taxon>
        <taxon>rosids</taxon>
        <taxon>fabids</taxon>
        <taxon>Fabales</taxon>
        <taxon>Fabaceae</taxon>
        <taxon>Papilionoideae</taxon>
        <taxon>50 kb inversion clade</taxon>
        <taxon>NPAAA clade</taxon>
        <taxon>indigoferoid/millettioid clade</taxon>
        <taxon>Phaseoleae</taxon>
        <taxon>Mucuna</taxon>
    </lineage>
</organism>
<feature type="chain" id="PRO_5016621222" description="Secreted protein" evidence="2">
    <location>
        <begin position="22"/>
        <end position="87"/>
    </location>
</feature>
<keyword evidence="4" id="KW-1185">Reference proteome</keyword>
<protein>
    <recommendedName>
        <fullName evidence="5">Secreted protein</fullName>
    </recommendedName>
</protein>
<reference evidence="3" key="1">
    <citation type="submission" date="2018-05" db="EMBL/GenBank/DDBJ databases">
        <title>Draft genome of Mucuna pruriens seed.</title>
        <authorList>
            <person name="Nnadi N.E."/>
            <person name="Vos R."/>
            <person name="Hasami M.H."/>
            <person name="Devisetty U.K."/>
            <person name="Aguiy J.C."/>
        </authorList>
    </citation>
    <scope>NUCLEOTIDE SEQUENCE [LARGE SCALE GENOMIC DNA]</scope>
    <source>
        <strain evidence="3">JCA_2017</strain>
    </source>
</reference>
<comment type="caution">
    <text evidence="3">The sequence shown here is derived from an EMBL/GenBank/DDBJ whole genome shotgun (WGS) entry which is preliminary data.</text>
</comment>
<evidence type="ECO:0000256" key="2">
    <source>
        <dbReference type="SAM" id="SignalP"/>
    </source>
</evidence>
<evidence type="ECO:0000313" key="4">
    <source>
        <dbReference type="Proteomes" id="UP000257109"/>
    </source>
</evidence>
<accession>A0A371H964</accession>
<evidence type="ECO:0008006" key="5">
    <source>
        <dbReference type="Google" id="ProtNLM"/>
    </source>
</evidence>
<proteinExistence type="predicted"/>
<dbReference type="EMBL" id="QJKJ01003266">
    <property type="protein sequence ID" value="RDX99276.1"/>
    <property type="molecule type" value="Genomic_DNA"/>
</dbReference>